<comment type="catalytic activity">
    <reaction evidence="1 9 10">
        <text>D-alanyl-D-alanine + H2O = 2 D-alanine</text>
        <dbReference type="Rhea" id="RHEA:20661"/>
        <dbReference type="ChEBI" id="CHEBI:15377"/>
        <dbReference type="ChEBI" id="CHEBI:57416"/>
        <dbReference type="ChEBI" id="CHEBI:57822"/>
        <dbReference type="EC" id="3.4.13.22"/>
    </reaction>
</comment>
<evidence type="ECO:0000256" key="3">
    <source>
        <dbReference type="ARBA" id="ARBA00022723"/>
    </source>
</evidence>
<dbReference type="GO" id="GO:0160237">
    <property type="term" value="F:D-Ala-D-Ala dipeptidase activity"/>
    <property type="evidence" value="ECO:0007669"/>
    <property type="project" value="UniProtKB-EC"/>
</dbReference>
<feature type="active site" description="Proton donor/acceptor" evidence="9">
    <location>
        <position position="253"/>
    </location>
</feature>
<sequence>MGRTPLVVSIAVLALLTACGPPSPPVIAARSHPPSQSPSAAASVAAPVQAGFVDLDEVAPDIVQDIRYHSDHNFVGRPIDGYLQPKCVLTQRAAQALAQAQNSVRGKGFSLKVYDCYRPLRAGEDFKRWAASPGDDAMKAEFYPGLSKASVFADGYVSNGRSAHSRGSTVDLTLVALPVPAQRPFVKGEPLTPCTAPAGQRFPDNSIDMGTGYDCFDSRSHTLDARATAPARQNRLLLRQLMSDAGFRNNPSEWWHYSLNDEPFPQDYFDFPITGAASPPKR</sequence>
<evidence type="ECO:0000256" key="5">
    <source>
        <dbReference type="ARBA" id="ARBA00022833"/>
    </source>
</evidence>
<dbReference type="EC" id="3.4.13.22" evidence="9 10"/>
<dbReference type="EMBL" id="BONY01000087">
    <property type="protein sequence ID" value="GIH10199.1"/>
    <property type="molecule type" value="Genomic_DNA"/>
</dbReference>
<accession>A0A8J3QFU1</accession>
<gene>
    <name evidence="12" type="primary">vanA</name>
    <name evidence="12" type="ORF">Rhe02_82660</name>
</gene>
<feature type="binding site" evidence="9">
    <location>
        <position position="171"/>
    </location>
    <ligand>
        <name>Zn(2+)</name>
        <dbReference type="ChEBI" id="CHEBI:29105"/>
        <note>catalytic</note>
    </ligand>
</feature>
<feature type="chain" id="PRO_5035313213" description="D-alanyl-D-alanine dipeptidase" evidence="11">
    <location>
        <begin position="29"/>
        <end position="282"/>
    </location>
</feature>
<dbReference type="Gene3D" id="3.30.1380.10">
    <property type="match status" value="1"/>
</dbReference>
<dbReference type="CDD" id="cd14817">
    <property type="entry name" value="D-Ala-D-Ala_dipeptidase_VanX"/>
    <property type="match status" value="1"/>
</dbReference>
<dbReference type="GO" id="GO:0071555">
    <property type="term" value="P:cell wall organization"/>
    <property type="evidence" value="ECO:0007669"/>
    <property type="project" value="UniProtKB-KW"/>
</dbReference>
<comment type="cofactor">
    <cofactor evidence="9">
        <name>Zn(2+)</name>
        <dbReference type="ChEBI" id="CHEBI:29105"/>
    </cofactor>
    <text evidence="9">Binds 1 zinc ion per subunit.</text>
</comment>
<comment type="function">
    <text evidence="9 10">Catalyzes hydrolysis of the D-alanyl-D-alanine dipeptide.</text>
</comment>
<name>A0A8J3QFU1_9ACTN</name>
<dbReference type="GO" id="GO:0008270">
    <property type="term" value="F:zinc ion binding"/>
    <property type="evidence" value="ECO:0007669"/>
    <property type="project" value="UniProtKB-UniRule"/>
</dbReference>
<dbReference type="RefSeq" id="WP_203913917.1">
    <property type="nucleotide sequence ID" value="NZ_BONY01000087.1"/>
</dbReference>
<keyword evidence="11" id="KW-0732">Signal</keyword>
<evidence type="ECO:0000256" key="9">
    <source>
        <dbReference type="HAMAP-Rule" id="MF_01924"/>
    </source>
</evidence>
<keyword evidence="4 9" id="KW-0378">Hydrolase</keyword>
<feature type="site" description="Transition state stabilizer" evidence="9">
    <location>
        <position position="118"/>
    </location>
</feature>
<keyword evidence="8 10" id="KW-0961">Cell wall biogenesis/degradation</keyword>
<evidence type="ECO:0000256" key="7">
    <source>
        <dbReference type="ARBA" id="ARBA00023049"/>
    </source>
</evidence>
<feature type="binding site" evidence="9">
    <location>
        <position position="256"/>
    </location>
    <ligand>
        <name>Zn(2+)</name>
        <dbReference type="ChEBI" id="CHEBI:29105"/>
        <note>catalytic</note>
    </ligand>
</feature>
<keyword evidence="6 9" id="KW-0224">Dipeptidase</keyword>
<comment type="caution">
    <text evidence="12">The sequence shown here is derived from an EMBL/GenBank/DDBJ whole genome shotgun (WGS) entry which is preliminary data.</text>
</comment>
<keyword evidence="2 9" id="KW-0645">Protease</keyword>
<proteinExistence type="inferred from homology"/>
<organism evidence="12 13">
    <name type="scientific">Rhizocola hellebori</name>
    <dbReference type="NCBI Taxonomy" id="1392758"/>
    <lineage>
        <taxon>Bacteria</taxon>
        <taxon>Bacillati</taxon>
        <taxon>Actinomycetota</taxon>
        <taxon>Actinomycetes</taxon>
        <taxon>Micromonosporales</taxon>
        <taxon>Micromonosporaceae</taxon>
        <taxon>Rhizocola</taxon>
    </lineage>
</organism>
<dbReference type="InterPro" id="IPR000755">
    <property type="entry name" value="A_A_dipeptidase"/>
</dbReference>
<dbReference type="GO" id="GO:0008237">
    <property type="term" value="F:metallopeptidase activity"/>
    <property type="evidence" value="ECO:0007669"/>
    <property type="project" value="UniProtKB-KW"/>
</dbReference>
<dbReference type="Pfam" id="PF01427">
    <property type="entry name" value="Peptidase_M15"/>
    <property type="match status" value="2"/>
</dbReference>
<evidence type="ECO:0000256" key="8">
    <source>
        <dbReference type="ARBA" id="ARBA00023316"/>
    </source>
</evidence>
<dbReference type="AlphaFoldDB" id="A0A8J3QFU1"/>
<evidence type="ECO:0000256" key="4">
    <source>
        <dbReference type="ARBA" id="ARBA00022801"/>
    </source>
</evidence>
<comment type="similarity">
    <text evidence="9 10">Belongs to the peptidase M15D family.</text>
</comment>
<dbReference type="GO" id="GO:0006508">
    <property type="term" value="P:proteolysis"/>
    <property type="evidence" value="ECO:0007669"/>
    <property type="project" value="UniProtKB-KW"/>
</dbReference>
<dbReference type="SUPFAM" id="SSF55166">
    <property type="entry name" value="Hedgehog/DD-peptidase"/>
    <property type="match status" value="1"/>
</dbReference>
<dbReference type="Proteomes" id="UP000612899">
    <property type="component" value="Unassembled WGS sequence"/>
</dbReference>
<keyword evidence="13" id="KW-1185">Reference proteome</keyword>
<evidence type="ECO:0000313" key="12">
    <source>
        <dbReference type="EMBL" id="GIH10199.1"/>
    </source>
</evidence>
<keyword evidence="7 9" id="KW-0482">Metalloprotease</keyword>
<evidence type="ECO:0000256" key="11">
    <source>
        <dbReference type="SAM" id="SignalP"/>
    </source>
</evidence>
<evidence type="ECO:0000256" key="6">
    <source>
        <dbReference type="ARBA" id="ARBA00022997"/>
    </source>
</evidence>
<dbReference type="InterPro" id="IPR009045">
    <property type="entry name" value="Zn_M74/Hedgehog-like"/>
</dbReference>
<dbReference type="PANTHER" id="PTHR43126">
    <property type="entry name" value="D-ALANYL-D-ALANINE DIPEPTIDASE"/>
    <property type="match status" value="1"/>
</dbReference>
<evidence type="ECO:0000256" key="1">
    <source>
        <dbReference type="ARBA" id="ARBA00001362"/>
    </source>
</evidence>
<feature type="binding site" evidence="9">
    <location>
        <position position="164"/>
    </location>
    <ligand>
        <name>Zn(2+)</name>
        <dbReference type="ChEBI" id="CHEBI:29105"/>
        <note>catalytic</note>
    </ligand>
</feature>
<reference evidence="12" key="1">
    <citation type="submission" date="2021-01" db="EMBL/GenBank/DDBJ databases">
        <title>Whole genome shotgun sequence of Rhizocola hellebori NBRC 109834.</title>
        <authorList>
            <person name="Komaki H."/>
            <person name="Tamura T."/>
        </authorList>
    </citation>
    <scope>NUCLEOTIDE SEQUENCE</scope>
    <source>
        <strain evidence="12">NBRC 109834</strain>
    </source>
</reference>
<keyword evidence="5 9" id="KW-0862">Zinc</keyword>
<feature type="signal peptide" evidence="11">
    <location>
        <begin position="1"/>
        <end position="28"/>
    </location>
</feature>
<dbReference type="PANTHER" id="PTHR43126:SF1">
    <property type="entry name" value="D-ALANYL-D-ALANINE DIPEPTIDASE"/>
    <property type="match status" value="1"/>
</dbReference>
<evidence type="ECO:0000256" key="10">
    <source>
        <dbReference type="PIRNR" id="PIRNR026671"/>
    </source>
</evidence>
<dbReference type="HAMAP" id="MF_01924">
    <property type="entry name" value="A_A_dipeptidase"/>
    <property type="match status" value="1"/>
</dbReference>
<keyword evidence="3 9" id="KW-0479">Metal-binding</keyword>
<dbReference type="PROSITE" id="PS51257">
    <property type="entry name" value="PROKAR_LIPOPROTEIN"/>
    <property type="match status" value="1"/>
</dbReference>
<evidence type="ECO:0000256" key="2">
    <source>
        <dbReference type="ARBA" id="ARBA00022670"/>
    </source>
</evidence>
<evidence type="ECO:0000313" key="13">
    <source>
        <dbReference type="Proteomes" id="UP000612899"/>
    </source>
</evidence>
<dbReference type="PIRSF" id="PIRSF026671">
    <property type="entry name" value="AA_dipeptidase"/>
    <property type="match status" value="1"/>
</dbReference>
<protein>
    <recommendedName>
        <fullName evidence="9 10">D-alanyl-D-alanine dipeptidase</fullName>
        <shortName evidence="9 10">D-Ala-D-Ala dipeptidase</shortName>
        <ecNumber evidence="9 10">3.4.13.22</ecNumber>
    </recommendedName>
</protein>